<keyword evidence="2" id="KW-1185">Reference proteome</keyword>
<gene>
    <name evidence="1" type="ORF">AK812_SmicGene2362</name>
</gene>
<evidence type="ECO:0000313" key="2">
    <source>
        <dbReference type="Proteomes" id="UP000186817"/>
    </source>
</evidence>
<accession>A0A1Q9F1J5</accession>
<comment type="caution">
    <text evidence="1">The sequence shown here is derived from an EMBL/GenBank/DDBJ whole genome shotgun (WGS) entry which is preliminary data.</text>
</comment>
<name>A0A1Q9F1J5_SYMMI</name>
<dbReference type="Proteomes" id="UP000186817">
    <property type="component" value="Unassembled WGS sequence"/>
</dbReference>
<organism evidence="1 2">
    <name type="scientific">Symbiodinium microadriaticum</name>
    <name type="common">Dinoflagellate</name>
    <name type="synonym">Zooxanthella microadriatica</name>
    <dbReference type="NCBI Taxonomy" id="2951"/>
    <lineage>
        <taxon>Eukaryota</taxon>
        <taxon>Sar</taxon>
        <taxon>Alveolata</taxon>
        <taxon>Dinophyceae</taxon>
        <taxon>Suessiales</taxon>
        <taxon>Symbiodiniaceae</taxon>
        <taxon>Symbiodinium</taxon>
    </lineage>
</organism>
<dbReference type="OrthoDB" id="447630at2759"/>
<reference evidence="1 2" key="1">
    <citation type="submission" date="2016-02" db="EMBL/GenBank/DDBJ databases">
        <title>Genome analysis of coral dinoflagellate symbionts highlights evolutionary adaptations to a symbiotic lifestyle.</title>
        <authorList>
            <person name="Aranda M."/>
            <person name="Li Y."/>
            <person name="Liew Y.J."/>
            <person name="Baumgarten S."/>
            <person name="Simakov O."/>
            <person name="Wilson M."/>
            <person name="Piel J."/>
            <person name="Ashoor H."/>
            <person name="Bougouffa S."/>
            <person name="Bajic V.B."/>
            <person name="Ryu T."/>
            <person name="Ravasi T."/>
            <person name="Bayer T."/>
            <person name="Micklem G."/>
            <person name="Kim H."/>
            <person name="Bhak J."/>
            <person name="Lajeunesse T.C."/>
            <person name="Voolstra C.R."/>
        </authorList>
    </citation>
    <scope>NUCLEOTIDE SEQUENCE [LARGE SCALE GENOMIC DNA]</scope>
    <source>
        <strain evidence="1 2">CCMP2467</strain>
    </source>
</reference>
<protein>
    <submittedName>
        <fullName evidence="1">Uncharacterized protein</fullName>
    </submittedName>
</protein>
<dbReference type="EMBL" id="LSRX01000026">
    <property type="protein sequence ID" value="OLQ13560.1"/>
    <property type="molecule type" value="Genomic_DNA"/>
</dbReference>
<proteinExistence type="predicted"/>
<evidence type="ECO:0000313" key="1">
    <source>
        <dbReference type="EMBL" id="OLQ13560.1"/>
    </source>
</evidence>
<sequence length="548" mass="60698">MDQRITASTCFSLLQLPDPDTLLRLTRLSYLAQLIRSGPDTLWAIVRADRPYADMLSDDLVWLYAWVWNTCSLPNPADHWDAWHSFIKAFPNRFKGLCKRARALSISQHTVIAAFDNLHCALADLSGSRAPVHGALQTPHTEICLPCKRSFPSRVLWAGHAARCHGYRSRSFLLPEDRICRTCAKVFATVGRLRRHLTAAPRCLAHWGVFQPSAAAARYQPHAMAPPTVVPGHTVPPPAFDFSPTVSSTLLEALQALCDCTEDEVWEVLESHIEPLQTLRATVMRWKDDGPFSAWRSETADSMLLLLDPEVVAESRQPATDKAGQQPALHPTWSQLCRIPMTHSGPCVSRSLEQPPHHILCHYQPQSLTVRQATAYATWVEAACDMCASCAALAAQQPVTIHCPGAWIVFHAMMSHPFHRNSNARLGAPAPRRPGLQLRLSPGWQILDVEDAFASLRDFHDVESIRCCACSRAFDGAPESAERAWARGLGGVCYRGEEGPDLGTGGLPEMEALRPERESILIPKSITGDNPGPIASFSYGCDDKRFYQ</sequence>
<dbReference type="AlphaFoldDB" id="A0A1Q9F1J5"/>